<name>A0A6C0DDL4_9ZZZZ</name>
<accession>A0A6C0DDL4</accession>
<sequence>MALTPFSRERMRMLKSEKDAELQGIIVEKVVTYIYGYAVNFAEKNSETRYRIDIHTAGCFGSISIKSSSPLKYEHWNTIKPEDIVRNMNEILARLRALFPDCSVEYKKLSFIKGADGKEYDVLTLDDNARPFIDMTRAKTDEYVIIDWS</sequence>
<dbReference type="AlphaFoldDB" id="A0A6C0DDL4"/>
<protein>
    <submittedName>
        <fullName evidence="1">Uncharacterized protein</fullName>
    </submittedName>
</protein>
<proteinExistence type="predicted"/>
<evidence type="ECO:0000313" key="1">
    <source>
        <dbReference type="EMBL" id="QHT14430.1"/>
    </source>
</evidence>
<organism evidence="1">
    <name type="scientific">viral metagenome</name>
    <dbReference type="NCBI Taxonomy" id="1070528"/>
    <lineage>
        <taxon>unclassified sequences</taxon>
        <taxon>metagenomes</taxon>
        <taxon>organismal metagenomes</taxon>
    </lineage>
</organism>
<dbReference type="EMBL" id="MN739582">
    <property type="protein sequence ID" value="QHT14430.1"/>
    <property type="molecule type" value="Genomic_DNA"/>
</dbReference>
<reference evidence="1" key="1">
    <citation type="journal article" date="2020" name="Nature">
        <title>Giant virus diversity and host interactions through global metagenomics.</title>
        <authorList>
            <person name="Schulz F."/>
            <person name="Roux S."/>
            <person name="Paez-Espino D."/>
            <person name="Jungbluth S."/>
            <person name="Walsh D.A."/>
            <person name="Denef V.J."/>
            <person name="McMahon K.D."/>
            <person name="Konstantinidis K.T."/>
            <person name="Eloe-Fadrosh E.A."/>
            <person name="Kyrpides N.C."/>
            <person name="Woyke T."/>
        </authorList>
    </citation>
    <scope>NUCLEOTIDE SEQUENCE</scope>
    <source>
        <strain evidence="1">GVMAG-M-3300023174-137</strain>
    </source>
</reference>